<evidence type="ECO:0000313" key="1">
    <source>
        <dbReference type="EMBL" id="KKL15523.1"/>
    </source>
</evidence>
<dbReference type="EMBL" id="LAZR01040034">
    <property type="protein sequence ID" value="KKL15523.1"/>
    <property type="molecule type" value="Genomic_DNA"/>
</dbReference>
<accession>A0A0F9DUF9</accession>
<gene>
    <name evidence="1" type="ORF">LCGC14_2504760</name>
</gene>
<proteinExistence type="predicted"/>
<reference evidence="1" key="1">
    <citation type="journal article" date="2015" name="Nature">
        <title>Complex archaea that bridge the gap between prokaryotes and eukaryotes.</title>
        <authorList>
            <person name="Spang A."/>
            <person name="Saw J.H."/>
            <person name="Jorgensen S.L."/>
            <person name="Zaremba-Niedzwiedzka K."/>
            <person name="Martijn J."/>
            <person name="Lind A.E."/>
            <person name="van Eijk R."/>
            <person name="Schleper C."/>
            <person name="Guy L."/>
            <person name="Ettema T.J."/>
        </authorList>
    </citation>
    <scope>NUCLEOTIDE SEQUENCE</scope>
</reference>
<sequence length="165" mass="19592">MDVEKAKRIIKAITKRYQDGERTTGGGFEIFCINHRITCDEYFKIEEGVAEEEIIRLSRQSRWIMDEKLTPLEYRLYLGIPTYIHYGYKLIKKQMYPCMCLKRKPYSYRINNRLTGALEGWYSRGNCHICKGEGYHYRSRSEALHSRPARRLVAIERKIKLSRSA</sequence>
<comment type="caution">
    <text evidence="1">The sequence shown here is derived from an EMBL/GenBank/DDBJ whole genome shotgun (WGS) entry which is preliminary data.</text>
</comment>
<organism evidence="1">
    <name type="scientific">marine sediment metagenome</name>
    <dbReference type="NCBI Taxonomy" id="412755"/>
    <lineage>
        <taxon>unclassified sequences</taxon>
        <taxon>metagenomes</taxon>
        <taxon>ecological metagenomes</taxon>
    </lineage>
</organism>
<protein>
    <submittedName>
        <fullName evidence="1">Uncharacterized protein</fullName>
    </submittedName>
</protein>
<name>A0A0F9DUF9_9ZZZZ</name>
<dbReference type="AlphaFoldDB" id="A0A0F9DUF9"/>